<feature type="compositionally biased region" description="Acidic residues" evidence="1">
    <location>
        <begin position="1"/>
        <end position="11"/>
    </location>
</feature>
<dbReference type="EMBL" id="SRLO01000997">
    <property type="protein sequence ID" value="TNN43005.1"/>
    <property type="molecule type" value="Genomic_DNA"/>
</dbReference>
<name>A0A4Z2FQ16_9TELE</name>
<reference evidence="2 3" key="1">
    <citation type="submission" date="2019-03" db="EMBL/GenBank/DDBJ databases">
        <title>First draft genome of Liparis tanakae, snailfish: a comprehensive survey of snailfish specific genes.</title>
        <authorList>
            <person name="Kim W."/>
            <person name="Song I."/>
            <person name="Jeong J.-H."/>
            <person name="Kim D."/>
            <person name="Kim S."/>
            <person name="Ryu S."/>
            <person name="Song J.Y."/>
            <person name="Lee S.K."/>
        </authorList>
    </citation>
    <scope>NUCLEOTIDE SEQUENCE [LARGE SCALE GENOMIC DNA]</scope>
    <source>
        <tissue evidence="2">Muscle</tissue>
    </source>
</reference>
<organism evidence="2 3">
    <name type="scientific">Liparis tanakae</name>
    <name type="common">Tanaka's snailfish</name>
    <dbReference type="NCBI Taxonomy" id="230148"/>
    <lineage>
        <taxon>Eukaryota</taxon>
        <taxon>Metazoa</taxon>
        <taxon>Chordata</taxon>
        <taxon>Craniata</taxon>
        <taxon>Vertebrata</taxon>
        <taxon>Euteleostomi</taxon>
        <taxon>Actinopterygii</taxon>
        <taxon>Neopterygii</taxon>
        <taxon>Teleostei</taxon>
        <taxon>Neoteleostei</taxon>
        <taxon>Acanthomorphata</taxon>
        <taxon>Eupercaria</taxon>
        <taxon>Perciformes</taxon>
        <taxon>Cottioidei</taxon>
        <taxon>Cottales</taxon>
        <taxon>Liparidae</taxon>
        <taxon>Liparis</taxon>
    </lineage>
</organism>
<accession>A0A4Z2FQ16</accession>
<dbReference type="AlphaFoldDB" id="A0A4Z2FQ16"/>
<protein>
    <submittedName>
        <fullName evidence="2">Uncharacterized protein</fullName>
    </submittedName>
</protein>
<sequence length="97" mass="11351">MIQWEEQDPETAGDSHQNAERMKTLSQDRIVLLAAKTLDWKEFCLKFACRRSSAFSRKTERHQQHKVKNECRENIARCVSHYLDELPPVTSSNMDIS</sequence>
<gene>
    <name evidence="2" type="ORF">EYF80_046802</name>
</gene>
<comment type="caution">
    <text evidence="2">The sequence shown here is derived from an EMBL/GenBank/DDBJ whole genome shotgun (WGS) entry which is preliminary data.</text>
</comment>
<dbReference type="Proteomes" id="UP000314294">
    <property type="component" value="Unassembled WGS sequence"/>
</dbReference>
<dbReference type="OrthoDB" id="8959748at2759"/>
<evidence type="ECO:0000256" key="1">
    <source>
        <dbReference type="SAM" id="MobiDB-lite"/>
    </source>
</evidence>
<proteinExistence type="predicted"/>
<feature type="region of interest" description="Disordered" evidence="1">
    <location>
        <begin position="1"/>
        <end position="20"/>
    </location>
</feature>
<evidence type="ECO:0000313" key="2">
    <source>
        <dbReference type="EMBL" id="TNN43005.1"/>
    </source>
</evidence>
<keyword evidence="3" id="KW-1185">Reference proteome</keyword>
<evidence type="ECO:0000313" key="3">
    <source>
        <dbReference type="Proteomes" id="UP000314294"/>
    </source>
</evidence>